<dbReference type="AlphaFoldDB" id="A0A7G9GPC3"/>
<dbReference type="GO" id="GO:0046872">
    <property type="term" value="F:metal ion binding"/>
    <property type="evidence" value="ECO:0007669"/>
    <property type="project" value="UniProtKB-KW"/>
</dbReference>
<dbReference type="Gene3D" id="3.30.70.20">
    <property type="match status" value="1"/>
</dbReference>
<evidence type="ECO:0000259" key="4">
    <source>
        <dbReference type="PROSITE" id="PS51379"/>
    </source>
</evidence>
<organism evidence="5 6">
    <name type="scientific">[Eubacterium] hominis</name>
    <dbReference type="NCBI Taxonomy" id="2764325"/>
    <lineage>
        <taxon>Bacteria</taxon>
        <taxon>Bacillati</taxon>
        <taxon>Bacillota</taxon>
        <taxon>Erysipelotrichia</taxon>
        <taxon>Erysipelotrichales</taxon>
        <taxon>Erysipelotrichaceae</taxon>
        <taxon>Amedibacillus</taxon>
    </lineage>
</organism>
<dbReference type="InterPro" id="IPR007525">
    <property type="entry name" value="FrhB_FdhB_C"/>
</dbReference>
<feature type="domain" description="4Fe-4S ferredoxin-type" evidence="4">
    <location>
        <begin position="1"/>
        <end position="30"/>
    </location>
</feature>
<keyword evidence="2" id="KW-0408">Iron</keyword>
<evidence type="ECO:0000256" key="2">
    <source>
        <dbReference type="ARBA" id="ARBA00023004"/>
    </source>
</evidence>
<accession>A0A7G9GPC3</accession>
<proteinExistence type="predicted"/>
<dbReference type="SUPFAM" id="SSF54862">
    <property type="entry name" value="4Fe-4S ferredoxins"/>
    <property type="match status" value="1"/>
</dbReference>
<dbReference type="PANTHER" id="PTHR43193:SF2">
    <property type="entry name" value="POLYFERREDOXIN PROTEIN FWDF"/>
    <property type="match status" value="1"/>
</dbReference>
<gene>
    <name evidence="5" type="ORF">H9Q80_01480</name>
</gene>
<dbReference type="EMBL" id="CP060636">
    <property type="protein sequence ID" value="QNM12655.1"/>
    <property type="molecule type" value="Genomic_DNA"/>
</dbReference>
<dbReference type="GO" id="GO:0051536">
    <property type="term" value="F:iron-sulfur cluster binding"/>
    <property type="evidence" value="ECO:0007669"/>
    <property type="project" value="UniProtKB-KW"/>
</dbReference>
<dbReference type="InterPro" id="IPR017896">
    <property type="entry name" value="4Fe4S_Fe-S-bd"/>
</dbReference>
<reference evidence="5 6" key="1">
    <citation type="submission" date="2020-08" db="EMBL/GenBank/DDBJ databases">
        <authorList>
            <person name="Liu C."/>
            <person name="Sun Q."/>
        </authorList>
    </citation>
    <scope>NUCLEOTIDE SEQUENCE [LARGE SCALE GENOMIC DNA]</scope>
    <source>
        <strain evidence="5 6">NSJ-61</strain>
    </source>
</reference>
<dbReference type="KEGG" id="ehn:H9Q80_01480"/>
<sequence>MIKIDEKKNCCGCTACASICPKECISLVKDEEGFKYPEIDLNKCVDCGMCKRVCPVNSVFDTSETKEAYIAQLKNSNELYKSASGGIFAAIAHNVISNNGVVVGAAYDENFNVVHCIAKTEMEIYRFQGSKYVQSNLNDIFKKIKLILQTGKLVCFSGTPCQVAGLNNFLGKKYSNLITVDIVCAGVPSQNLWDKYLDYQKSKFGSNVNYVNFREKTYGYQCSTMLIKFDSGKVYSKSGRIDPMMNFFVSGIAKRPSCYECPFKGISNRSSDITLFDAWHASTLVPEFKDDRGYTSVLINTSIGKKEWETLCNNSIKSKKVEIEDIVSLDGIMINNNPKVHTHRNSFYKTLNNEGLEGCIKHYLHIGNVDYLLENIKPFLYKIGLINYTKKIKRIKKEYLSILKGEYK</sequence>
<evidence type="ECO:0000313" key="6">
    <source>
        <dbReference type="Proteomes" id="UP000515856"/>
    </source>
</evidence>
<protein>
    <submittedName>
        <fullName evidence="5">Coenzyme F420 hydrogenase/dehydrogenase, beta subunit C-terminal domain</fullName>
    </submittedName>
</protein>
<evidence type="ECO:0000313" key="5">
    <source>
        <dbReference type="EMBL" id="QNM12655.1"/>
    </source>
</evidence>
<dbReference type="PROSITE" id="PS51379">
    <property type="entry name" value="4FE4S_FER_2"/>
    <property type="match status" value="2"/>
</dbReference>
<dbReference type="InterPro" id="IPR017900">
    <property type="entry name" value="4Fe4S_Fe_S_CS"/>
</dbReference>
<dbReference type="PROSITE" id="PS00198">
    <property type="entry name" value="4FE4S_FER_1"/>
    <property type="match status" value="1"/>
</dbReference>
<keyword evidence="6" id="KW-1185">Reference proteome</keyword>
<evidence type="ECO:0000256" key="1">
    <source>
        <dbReference type="ARBA" id="ARBA00022723"/>
    </source>
</evidence>
<feature type="domain" description="4Fe-4S ferredoxin-type" evidence="4">
    <location>
        <begin position="35"/>
        <end position="65"/>
    </location>
</feature>
<evidence type="ECO:0000256" key="3">
    <source>
        <dbReference type="ARBA" id="ARBA00023014"/>
    </source>
</evidence>
<dbReference type="Pfam" id="PF12838">
    <property type="entry name" value="Fer4_7"/>
    <property type="match status" value="1"/>
</dbReference>
<dbReference type="Pfam" id="PF04432">
    <property type="entry name" value="FrhB_FdhB_C"/>
    <property type="match status" value="1"/>
</dbReference>
<keyword evidence="1" id="KW-0479">Metal-binding</keyword>
<name>A0A7G9GPC3_9FIRM</name>
<dbReference type="PANTHER" id="PTHR43193">
    <property type="match status" value="1"/>
</dbReference>
<dbReference type="Proteomes" id="UP000515856">
    <property type="component" value="Chromosome"/>
</dbReference>
<dbReference type="InterPro" id="IPR052977">
    <property type="entry name" value="Polyferredoxin-like_ET"/>
</dbReference>
<keyword evidence="3" id="KW-0411">Iron-sulfur</keyword>
<dbReference type="RefSeq" id="WP_158552704.1">
    <property type="nucleotide sequence ID" value="NZ_CP060636.1"/>
</dbReference>